<reference evidence="1 2" key="1">
    <citation type="journal article" date="2019" name="Sci. Rep.">
        <title>Orb-weaving spider Araneus ventricosus genome elucidates the spidroin gene catalogue.</title>
        <authorList>
            <person name="Kono N."/>
            <person name="Nakamura H."/>
            <person name="Ohtoshi R."/>
            <person name="Moran D.A.P."/>
            <person name="Shinohara A."/>
            <person name="Yoshida Y."/>
            <person name="Fujiwara M."/>
            <person name="Mori M."/>
            <person name="Tomita M."/>
            <person name="Arakawa K."/>
        </authorList>
    </citation>
    <scope>NUCLEOTIDE SEQUENCE [LARGE SCALE GENOMIC DNA]</scope>
</reference>
<accession>A0A4Y2G4T1</accession>
<comment type="caution">
    <text evidence="1">The sequence shown here is derived from an EMBL/GenBank/DDBJ whole genome shotgun (WGS) entry which is preliminary data.</text>
</comment>
<evidence type="ECO:0000313" key="2">
    <source>
        <dbReference type="Proteomes" id="UP000499080"/>
    </source>
</evidence>
<name>A0A4Y2G4T1_ARAVE</name>
<dbReference type="AlphaFoldDB" id="A0A4Y2G4T1"/>
<evidence type="ECO:0000313" key="1">
    <source>
        <dbReference type="EMBL" id="GBM47806.1"/>
    </source>
</evidence>
<proteinExistence type="predicted"/>
<dbReference type="EMBL" id="BGPR01001193">
    <property type="protein sequence ID" value="GBM47806.1"/>
    <property type="molecule type" value="Genomic_DNA"/>
</dbReference>
<sequence>MQNSPLSLTATLRTTIHSHLDSATPDWPTEEDSSSFLHWTVAFAIQASHPVCDVTEVYGRLPRTEFGFHRIVMFINVFFFNSLSKK</sequence>
<keyword evidence="2" id="KW-1185">Reference proteome</keyword>
<organism evidence="1 2">
    <name type="scientific">Araneus ventricosus</name>
    <name type="common">Orbweaver spider</name>
    <name type="synonym">Epeira ventricosa</name>
    <dbReference type="NCBI Taxonomy" id="182803"/>
    <lineage>
        <taxon>Eukaryota</taxon>
        <taxon>Metazoa</taxon>
        <taxon>Ecdysozoa</taxon>
        <taxon>Arthropoda</taxon>
        <taxon>Chelicerata</taxon>
        <taxon>Arachnida</taxon>
        <taxon>Araneae</taxon>
        <taxon>Araneomorphae</taxon>
        <taxon>Entelegynae</taxon>
        <taxon>Araneoidea</taxon>
        <taxon>Araneidae</taxon>
        <taxon>Araneus</taxon>
    </lineage>
</organism>
<gene>
    <name evidence="1" type="ORF">AVEN_260084_1</name>
</gene>
<protein>
    <submittedName>
        <fullName evidence="1">Uncharacterized protein</fullName>
    </submittedName>
</protein>
<dbReference type="Proteomes" id="UP000499080">
    <property type="component" value="Unassembled WGS sequence"/>
</dbReference>